<sequence length="756" mass="78529">MSDVIIRKAAVIGAGTMGSGIAAHLANAGLEVVLLDLDAAVAKGGVERQLKAGGFMMPEFAQRITTGSTGADIGLLADCDWIIEAVAERLDIKHALFSAIDKVRKPTAIVSSNTSTIPLHDLLSPFSDAFAGNFLIAHFFNPPRHMRLLELVSGPRTLASTTATIRDFCDERLGKGVVPCKDTPGFIGNRIGCYWLAVGLDEAIKAGIPVEVADATIGKVFGFPKTGIFGLYDLIGNDLMPNLIRSLQHTLPATDAVQVTPAEPPLLTDMLARGLTGRKGGGGFYRRSKDRKTSETLDLVSGEFRPTAPAACQSLTDAKGDARALLAHPAPGGRYAWAVLSRTLAYAAALVPEIADRPDLVDEAMRLGYGWKFGPFELIDRIGADWFAKTLEESGAPVPPLLAAAAAKGGFYRVHEGRSEVLVPAAGAIDYAPIPTPAGVISIAALRLAGKPVEATSAASLWDIGDGVGLLEFHSKMNSFSADLIASVGQLVTLAQTRFKALVIGNEGPVFSAGADLAGVLRMAQAGDEEGLAAFIQAGLSAFNTVRDATIPVVGAGFGAALGGGCEVLLHCHAVVAHAEIGIGLVEPRVGLLPGWAGLTQLLVRLQERDGDAAKTALAALHTVLPAQTSTSAFDAKAKGFLRESDGITMNRDRLIADAKARALAMVPGFTTPARATVTLPDAAVVQAEAASLAATLAPHDAVIGEAIAQVLAGPATLPEAAVTERALGAFVALALTPASQARIDAMLRTGKPLRN</sequence>
<evidence type="ECO:0000256" key="5">
    <source>
        <dbReference type="ARBA" id="ARBA00023027"/>
    </source>
</evidence>
<keyword evidence="3" id="KW-0442">Lipid degradation</keyword>
<dbReference type="Pfam" id="PF00378">
    <property type="entry name" value="ECH_1"/>
    <property type="match status" value="1"/>
</dbReference>
<dbReference type="EMBL" id="BTFW01000001">
    <property type="protein sequence ID" value="GMM59609.1"/>
    <property type="molecule type" value="Genomic_DNA"/>
</dbReference>
<evidence type="ECO:0000256" key="1">
    <source>
        <dbReference type="ARBA" id="ARBA00005005"/>
    </source>
</evidence>
<evidence type="ECO:0000256" key="4">
    <source>
        <dbReference type="ARBA" id="ARBA00023002"/>
    </source>
</evidence>
<keyword evidence="11" id="KW-1185">Reference proteome</keyword>
<evidence type="ECO:0000256" key="6">
    <source>
        <dbReference type="ARBA" id="ARBA00023098"/>
    </source>
</evidence>
<name>A0ABQ6P5D1_9SPHN</name>
<dbReference type="InterPro" id="IPR006108">
    <property type="entry name" value="3HC_DH_C"/>
</dbReference>
<evidence type="ECO:0000256" key="2">
    <source>
        <dbReference type="ARBA" id="ARBA00022832"/>
    </source>
</evidence>
<comment type="catalytic activity">
    <reaction evidence="7">
        <text>a (3S)-3-hydroxyacyl-CoA + NAD(+) = a 3-oxoacyl-CoA + NADH + H(+)</text>
        <dbReference type="Rhea" id="RHEA:22432"/>
        <dbReference type="ChEBI" id="CHEBI:15378"/>
        <dbReference type="ChEBI" id="CHEBI:57318"/>
        <dbReference type="ChEBI" id="CHEBI:57540"/>
        <dbReference type="ChEBI" id="CHEBI:57945"/>
        <dbReference type="ChEBI" id="CHEBI:90726"/>
        <dbReference type="EC" id="1.1.1.35"/>
    </reaction>
</comment>
<dbReference type="Proteomes" id="UP001187221">
    <property type="component" value="Unassembled WGS sequence"/>
</dbReference>
<feature type="domain" description="3-hydroxyacyl-CoA dehydrogenase C-terminal" evidence="8">
    <location>
        <begin position="185"/>
        <end position="286"/>
    </location>
</feature>
<dbReference type="PANTHER" id="PTHR48075">
    <property type="entry name" value="3-HYDROXYACYL-COA DEHYDROGENASE FAMILY PROTEIN"/>
    <property type="match status" value="1"/>
</dbReference>
<dbReference type="InterPro" id="IPR036291">
    <property type="entry name" value="NAD(P)-bd_dom_sf"/>
</dbReference>
<dbReference type="PANTHER" id="PTHR48075:SF7">
    <property type="entry name" value="3-HYDROXYACYL-COA DEHYDROGENASE-RELATED"/>
    <property type="match status" value="1"/>
</dbReference>
<comment type="caution">
    <text evidence="10">The sequence shown here is derived from an EMBL/GenBank/DDBJ whole genome shotgun (WGS) entry which is preliminary data.</text>
</comment>
<dbReference type="InterPro" id="IPR006176">
    <property type="entry name" value="3-OHacyl-CoA_DH_NAD-bd"/>
</dbReference>
<accession>A0ABQ6P5D1</accession>
<evidence type="ECO:0000256" key="3">
    <source>
        <dbReference type="ARBA" id="ARBA00022963"/>
    </source>
</evidence>
<dbReference type="Gene3D" id="3.90.226.10">
    <property type="entry name" value="2-enoyl-CoA Hydratase, Chain A, domain 1"/>
    <property type="match status" value="1"/>
</dbReference>
<dbReference type="SUPFAM" id="SSF48179">
    <property type="entry name" value="6-phosphogluconate dehydrogenase C-terminal domain-like"/>
    <property type="match status" value="2"/>
</dbReference>
<evidence type="ECO:0000259" key="9">
    <source>
        <dbReference type="Pfam" id="PF02737"/>
    </source>
</evidence>
<dbReference type="InterPro" id="IPR008927">
    <property type="entry name" value="6-PGluconate_DH-like_C_sf"/>
</dbReference>
<dbReference type="InterPro" id="IPR001753">
    <property type="entry name" value="Enoyl-CoA_hydra/iso"/>
</dbReference>
<keyword evidence="4" id="KW-0560">Oxidoreductase</keyword>
<proteinExistence type="predicted"/>
<dbReference type="Pfam" id="PF00725">
    <property type="entry name" value="3HCDH"/>
    <property type="match status" value="2"/>
</dbReference>
<evidence type="ECO:0000256" key="7">
    <source>
        <dbReference type="ARBA" id="ARBA00049556"/>
    </source>
</evidence>
<keyword evidence="5" id="KW-0520">NAD</keyword>
<feature type="domain" description="3-hydroxyacyl-CoA dehydrogenase C-terminal" evidence="8">
    <location>
        <begin position="339"/>
        <end position="393"/>
    </location>
</feature>
<reference evidence="10 11" key="1">
    <citation type="submission" date="2023-06" db="EMBL/GenBank/DDBJ databases">
        <title>Draft genome sequence of Novosphingobium sp. strain IK01.</title>
        <authorList>
            <person name="Hatamoto M."/>
            <person name="Ikarashi T."/>
            <person name="Yamaguchi T."/>
        </authorList>
    </citation>
    <scope>NUCLEOTIDE SEQUENCE [LARGE SCALE GENOMIC DNA]</scope>
    <source>
        <strain evidence="10 11">IK01</strain>
    </source>
</reference>
<evidence type="ECO:0000259" key="8">
    <source>
        <dbReference type="Pfam" id="PF00725"/>
    </source>
</evidence>
<feature type="domain" description="3-hydroxyacyl-CoA dehydrogenase NAD binding" evidence="9">
    <location>
        <begin position="8"/>
        <end position="183"/>
    </location>
</feature>
<organism evidence="10 11">
    <name type="scientific">Novosphingobium pituita</name>
    <dbReference type="NCBI Taxonomy" id="3056842"/>
    <lineage>
        <taxon>Bacteria</taxon>
        <taxon>Pseudomonadati</taxon>
        <taxon>Pseudomonadota</taxon>
        <taxon>Alphaproteobacteria</taxon>
        <taxon>Sphingomonadales</taxon>
        <taxon>Sphingomonadaceae</taxon>
        <taxon>Novosphingobium</taxon>
    </lineage>
</organism>
<gene>
    <name evidence="10" type="ORF">NUTIK01_03860</name>
</gene>
<evidence type="ECO:0000313" key="10">
    <source>
        <dbReference type="EMBL" id="GMM59609.1"/>
    </source>
</evidence>
<keyword evidence="6" id="KW-0443">Lipid metabolism</keyword>
<dbReference type="Pfam" id="PF02737">
    <property type="entry name" value="3HCDH_N"/>
    <property type="match status" value="1"/>
</dbReference>
<keyword evidence="2" id="KW-0276">Fatty acid metabolism</keyword>
<protein>
    <submittedName>
        <fullName evidence="10">3-hydroxyacyl-CoA dehydrogenase/enoyl-CoA hydratase family protein</fullName>
    </submittedName>
</protein>
<dbReference type="Gene3D" id="3.40.50.720">
    <property type="entry name" value="NAD(P)-binding Rossmann-like Domain"/>
    <property type="match status" value="1"/>
</dbReference>
<dbReference type="RefSeq" id="WP_317973461.1">
    <property type="nucleotide sequence ID" value="NZ_BTFW01000001.1"/>
</dbReference>
<dbReference type="Gene3D" id="1.10.1040.50">
    <property type="match status" value="1"/>
</dbReference>
<dbReference type="CDD" id="cd06558">
    <property type="entry name" value="crotonase-like"/>
    <property type="match status" value="1"/>
</dbReference>
<dbReference type="SUPFAM" id="SSF52096">
    <property type="entry name" value="ClpP/crotonase"/>
    <property type="match status" value="1"/>
</dbReference>
<dbReference type="SUPFAM" id="SSF51735">
    <property type="entry name" value="NAD(P)-binding Rossmann-fold domains"/>
    <property type="match status" value="1"/>
</dbReference>
<dbReference type="InterPro" id="IPR029045">
    <property type="entry name" value="ClpP/crotonase-like_dom_sf"/>
</dbReference>
<comment type="pathway">
    <text evidence="1">Lipid metabolism; fatty acid beta-oxidation.</text>
</comment>
<evidence type="ECO:0000313" key="11">
    <source>
        <dbReference type="Proteomes" id="UP001187221"/>
    </source>
</evidence>